<evidence type="ECO:0000256" key="2">
    <source>
        <dbReference type="SAM" id="Coils"/>
    </source>
</evidence>
<dbReference type="PANTHER" id="PTHR30386:SF24">
    <property type="entry name" value="MULTIDRUG RESISTANCE EFFLUX PUMP"/>
    <property type="match status" value="1"/>
</dbReference>
<reference evidence="5 6" key="1">
    <citation type="submission" date="2024-09" db="EMBL/GenBank/DDBJ databases">
        <authorList>
            <person name="Sun Q."/>
            <person name="Mori K."/>
        </authorList>
    </citation>
    <scope>NUCLEOTIDE SEQUENCE [LARGE SCALE GENOMIC DNA]</scope>
    <source>
        <strain evidence="5 6">ATCC 51285</strain>
    </source>
</reference>
<feature type="coiled-coil region" evidence="2">
    <location>
        <begin position="93"/>
        <end position="134"/>
    </location>
</feature>
<feature type="coiled-coil region" evidence="2">
    <location>
        <begin position="159"/>
        <end position="186"/>
    </location>
</feature>
<keyword evidence="2" id="KW-0175">Coiled coil</keyword>
<organism evidence="5 6">
    <name type="scientific">Balneatrix alpica</name>
    <dbReference type="NCBI Taxonomy" id="75684"/>
    <lineage>
        <taxon>Bacteria</taxon>
        <taxon>Pseudomonadati</taxon>
        <taxon>Pseudomonadota</taxon>
        <taxon>Gammaproteobacteria</taxon>
        <taxon>Oceanospirillales</taxon>
        <taxon>Balneatrichaceae</taxon>
        <taxon>Balneatrix</taxon>
    </lineage>
</organism>
<dbReference type="SUPFAM" id="SSF111369">
    <property type="entry name" value="HlyD-like secretion proteins"/>
    <property type="match status" value="2"/>
</dbReference>
<dbReference type="Gene3D" id="2.40.30.170">
    <property type="match status" value="1"/>
</dbReference>
<evidence type="ECO:0000259" key="3">
    <source>
        <dbReference type="Pfam" id="PF25917"/>
    </source>
</evidence>
<dbReference type="EMBL" id="JBHLZN010000001">
    <property type="protein sequence ID" value="MFB9885893.1"/>
    <property type="molecule type" value="Genomic_DNA"/>
</dbReference>
<dbReference type="Pfam" id="PF25917">
    <property type="entry name" value="BSH_RND"/>
    <property type="match status" value="1"/>
</dbReference>
<protein>
    <submittedName>
        <fullName evidence="5">HlyD family secretion protein</fullName>
    </submittedName>
</protein>
<dbReference type="Pfam" id="PF25954">
    <property type="entry name" value="Beta-barrel_RND_2"/>
    <property type="match status" value="1"/>
</dbReference>
<comment type="caution">
    <text evidence="5">The sequence shown here is derived from an EMBL/GenBank/DDBJ whole genome shotgun (WGS) entry which is preliminary data.</text>
</comment>
<dbReference type="InterPro" id="IPR058625">
    <property type="entry name" value="MdtA-like_BSH"/>
</dbReference>
<comment type="similarity">
    <text evidence="1">Belongs to the membrane fusion protein (MFP) (TC 8.A.1) family.</text>
</comment>
<gene>
    <name evidence="5" type="ORF">ACFFLH_05675</name>
</gene>
<evidence type="ECO:0000313" key="6">
    <source>
        <dbReference type="Proteomes" id="UP001589628"/>
    </source>
</evidence>
<name>A0ABV5Z9D8_9GAMM</name>
<dbReference type="Gene3D" id="2.40.50.100">
    <property type="match status" value="1"/>
</dbReference>
<evidence type="ECO:0000313" key="5">
    <source>
        <dbReference type="EMBL" id="MFB9885893.1"/>
    </source>
</evidence>
<accession>A0ABV5Z9D8</accession>
<keyword evidence="6" id="KW-1185">Reference proteome</keyword>
<proteinExistence type="inferred from homology"/>
<evidence type="ECO:0000256" key="1">
    <source>
        <dbReference type="ARBA" id="ARBA00009477"/>
    </source>
</evidence>
<dbReference type="RefSeq" id="WP_051527853.1">
    <property type="nucleotide sequence ID" value="NZ_JBHLZN010000001.1"/>
</dbReference>
<dbReference type="Proteomes" id="UP001589628">
    <property type="component" value="Unassembled WGS sequence"/>
</dbReference>
<feature type="domain" description="CusB-like beta-barrel" evidence="4">
    <location>
        <begin position="238"/>
        <end position="279"/>
    </location>
</feature>
<sequence length="335" mass="36759">MKKWGILLFITALGLAAGYWWYQQQDQQSTDNAYLRADIIAISSRISGQVKQLAVTDNQWVEAGTLLIQLDDQDHQVALAQAQAHLQTQRAALIHLDQRLRAQQRQIDAAAAKLNASQSELARSEQQLQRLAKLAGQKFASRDDQDAAELSHRGALAHVAEANAQLAVEQAQLQVLEAERPRLQAQVSVADALLQQAQLQLSYSQIRAPRSGWVSSRQVQLGQNVSPTTRLLSLVTTPLWVEANFKETQISRMQEGQTVEVRVDALVGQPLQGYISSLAGATGSEFALLPPQNATGNFTKVVQRLPIRINLVPHPALAQLRAGMSVTATVKLNQP</sequence>
<dbReference type="InterPro" id="IPR058792">
    <property type="entry name" value="Beta-barrel_RND_2"/>
</dbReference>
<dbReference type="PANTHER" id="PTHR30386">
    <property type="entry name" value="MEMBRANE FUSION SUBUNIT OF EMRAB-TOLC MULTIDRUG EFFLUX PUMP"/>
    <property type="match status" value="1"/>
</dbReference>
<dbReference type="InterPro" id="IPR050739">
    <property type="entry name" value="MFP"/>
</dbReference>
<feature type="domain" description="Multidrug resistance protein MdtA-like barrel-sandwich hybrid" evidence="3">
    <location>
        <begin position="40"/>
        <end position="231"/>
    </location>
</feature>
<evidence type="ECO:0000259" key="4">
    <source>
        <dbReference type="Pfam" id="PF25954"/>
    </source>
</evidence>